<reference evidence="1 2" key="1">
    <citation type="submission" date="2019-09" db="EMBL/GenBank/DDBJ databases">
        <authorList>
            <consortium name="DOE Joint Genome Institute"/>
            <person name="Mondo S.J."/>
            <person name="Navarro-Mendoza M.I."/>
            <person name="Perez-Arques C."/>
            <person name="Panchal S."/>
            <person name="Nicolas F.E."/>
            <person name="Ganguly P."/>
            <person name="Pangilinan J."/>
            <person name="Grigoriev I."/>
            <person name="Heitman J."/>
            <person name="Sanya K."/>
            <person name="Garre V."/>
        </authorList>
    </citation>
    <scope>NUCLEOTIDE SEQUENCE [LARGE SCALE GENOMIC DNA]</scope>
    <source>
        <strain evidence="1 2">MU402</strain>
    </source>
</reference>
<organism evidence="1 2">
    <name type="scientific">Mucor circinelloides f. lusitanicus</name>
    <name type="common">Mucor racemosus var. lusitanicus</name>
    <dbReference type="NCBI Taxonomy" id="29924"/>
    <lineage>
        <taxon>Eukaryota</taxon>
        <taxon>Fungi</taxon>
        <taxon>Fungi incertae sedis</taxon>
        <taxon>Mucoromycota</taxon>
        <taxon>Mucoromycotina</taxon>
        <taxon>Mucoromycetes</taxon>
        <taxon>Mucorales</taxon>
        <taxon>Mucorineae</taxon>
        <taxon>Mucoraceae</taxon>
        <taxon>Mucor</taxon>
    </lineage>
</organism>
<dbReference type="Proteomes" id="UP000469890">
    <property type="component" value="Unassembled WGS sequence"/>
</dbReference>
<accession>A0A8H4BTU6</accession>
<comment type="caution">
    <text evidence="1">The sequence shown here is derived from an EMBL/GenBank/DDBJ whole genome shotgun (WGS) entry which is preliminary data.</text>
</comment>
<name>A0A8H4BTU6_MUCCL</name>
<dbReference type="EMBL" id="JAAECE010000001">
    <property type="protein sequence ID" value="KAF1807463.1"/>
    <property type="molecule type" value="Genomic_DNA"/>
</dbReference>
<protein>
    <submittedName>
        <fullName evidence="1">Uncharacterized protein</fullName>
    </submittedName>
</protein>
<proteinExistence type="predicted"/>
<feature type="non-terminal residue" evidence="1">
    <location>
        <position position="1"/>
    </location>
</feature>
<evidence type="ECO:0000313" key="1">
    <source>
        <dbReference type="EMBL" id="KAF1807463.1"/>
    </source>
</evidence>
<sequence>QAKLLTVLPITAMSRLLQYTMPPLHLYKSKPYSYLCCLRLNAISKLILLTTYKAKLYYHTYPLPLLYIQDLAKYFYQCGLLSIQIKTKSKSIENH</sequence>
<dbReference type="AlphaFoldDB" id="A0A8H4BTU6"/>
<gene>
    <name evidence="1" type="ORF">FB192DRAFT_1355905</name>
</gene>
<evidence type="ECO:0000313" key="2">
    <source>
        <dbReference type="Proteomes" id="UP000469890"/>
    </source>
</evidence>
<feature type="non-terminal residue" evidence="1">
    <location>
        <position position="95"/>
    </location>
</feature>